<comment type="caution">
    <text evidence="9">The sequence shown here is derived from an EMBL/GenBank/DDBJ whole genome shotgun (WGS) entry which is preliminary data.</text>
</comment>
<accession>A0A8J2HGH0</accession>
<proteinExistence type="inferred from homology"/>
<evidence type="ECO:0000256" key="1">
    <source>
        <dbReference type="ARBA" id="ARBA00004120"/>
    </source>
</evidence>
<dbReference type="OrthoDB" id="5970631at2759"/>
<dbReference type="EMBL" id="CAJNRD030001121">
    <property type="protein sequence ID" value="CAG5094888.1"/>
    <property type="molecule type" value="Genomic_DNA"/>
</dbReference>
<dbReference type="PROSITE" id="PS50896">
    <property type="entry name" value="LISH"/>
    <property type="match status" value="1"/>
</dbReference>
<dbReference type="PANTHER" id="PTHR15431">
    <property type="entry name" value="FGFR1 ONCOGENE PARTNER/LISH DOMAIN-CONTAINING PROTEIN"/>
    <property type="match status" value="1"/>
</dbReference>
<keyword evidence="6" id="KW-0206">Cytoskeleton</keyword>
<dbReference type="PANTHER" id="PTHR15431:SF4">
    <property type="entry name" value="PROTEIN TONNEAU 1B"/>
    <property type="match status" value="1"/>
</dbReference>
<evidence type="ECO:0000256" key="6">
    <source>
        <dbReference type="ARBA" id="ARBA00023212"/>
    </source>
</evidence>
<dbReference type="GO" id="GO:0030030">
    <property type="term" value="P:cell projection organization"/>
    <property type="evidence" value="ECO:0007669"/>
    <property type="project" value="UniProtKB-KW"/>
</dbReference>
<evidence type="ECO:0000313" key="10">
    <source>
        <dbReference type="Proteomes" id="UP000786811"/>
    </source>
</evidence>
<dbReference type="Pfam" id="PF09398">
    <property type="entry name" value="FOP_dimer"/>
    <property type="match status" value="1"/>
</dbReference>
<gene>
    <name evidence="9" type="ORF">HICCMSTLAB_LOCUS7434</name>
</gene>
<dbReference type="Proteomes" id="UP000786811">
    <property type="component" value="Unassembled WGS sequence"/>
</dbReference>
<dbReference type="InterPro" id="IPR018993">
    <property type="entry name" value="FOP_dimerisation-dom_N"/>
</dbReference>
<evidence type="ECO:0000313" key="9">
    <source>
        <dbReference type="EMBL" id="CAG5094888.1"/>
    </source>
</evidence>
<comment type="subcellular location">
    <subcellularLocation>
        <location evidence="1">Cytoplasm</location>
        <location evidence="1">Cytoskeleton</location>
        <location evidence="1">Cilium basal body</location>
    </subcellularLocation>
    <subcellularLocation>
        <location evidence="2">Cytoplasm</location>
        <location evidence="2">Cytoskeleton</location>
        <location evidence="2">Microtubule organizing center</location>
        <location evidence="2">Centrosome</location>
    </subcellularLocation>
</comment>
<organism evidence="9 10">
    <name type="scientific">Cotesia congregata</name>
    <name type="common">Parasitoid wasp</name>
    <name type="synonym">Apanteles congregatus</name>
    <dbReference type="NCBI Taxonomy" id="51543"/>
    <lineage>
        <taxon>Eukaryota</taxon>
        <taxon>Metazoa</taxon>
        <taxon>Ecdysozoa</taxon>
        <taxon>Arthropoda</taxon>
        <taxon>Hexapoda</taxon>
        <taxon>Insecta</taxon>
        <taxon>Pterygota</taxon>
        <taxon>Neoptera</taxon>
        <taxon>Endopterygota</taxon>
        <taxon>Hymenoptera</taxon>
        <taxon>Apocrita</taxon>
        <taxon>Ichneumonoidea</taxon>
        <taxon>Braconidae</taxon>
        <taxon>Microgastrinae</taxon>
        <taxon>Cotesia</taxon>
    </lineage>
</organism>
<evidence type="ECO:0000256" key="3">
    <source>
        <dbReference type="ARBA" id="ARBA00005385"/>
    </source>
</evidence>
<dbReference type="GO" id="GO:0005813">
    <property type="term" value="C:centrosome"/>
    <property type="evidence" value="ECO:0007669"/>
    <property type="project" value="UniProtKB-SubCell"/>
</dbReference>
<evidence type="ECO:0000256" key="7">
    <source>
        <dbReference type="ARBA" id="ARBA00023273"/>
    </source>
</evidence>
<keyword evidence="10" id="KW-1185">Reference proteome</keyword>
<comment type="similarity">
    <text evidence="3">Belongs to the CEP43 family.</text>
</comment>
<keyword evidence="4" id="KW-0963">Cytoplasm</keyword>
<sequence>MTTEKDLINAVRDSLEADGKLGCIKAEMRSEVLKLLDHSSKSSRTNKCEMPSDVLLLNELIREYFDWIGYKYTLNVFMSECDSKKQSLDRSLVAQSLGIEDNEGTKKLPLLFCLTETFKKLKNT</sequence>
<dbReference type="InterPro" id="IPR006594">
    <property type="entry name" value="LisH"/>
</dbReference>
<evidence type="ECO:0000256" key="4">
    <source>
        <dbReference type="ARBA" id="ARBA00022490"/>
    </source>
</evidence>
<evidence type="ECO:0000256" key="5">
    <source>
        <dbReference type="ARBA" id="ARBA00022794"/>
    </source>
</evidence>
<evidence type="ECO:0000256" key="2">
    <source>
        <dbReference type="ARBA" id="ARBA00004300"/>
    </source>
</evidence>
<evidence type="ECO:0000259" key="8">
    <source>
        <dbReference type="Pfam" id="PF09398"/>
    </source>
</evidence>
<feature type="domain" description="FGFR1 oncogene partner (FOP) N-terminal dimerisation" evidence="8">
    <location>
        <begin position="52"/>
        <end position="114"/>
    </location>
</feature>
<name>A0A8J2HGH0_COTCN</name>
<keyword evidence="7" id="KW-0966">Cell projection</keyword>
<keyword evidence="5" id="KW-0970">Cilium biogenesis/degradation</keyword>
<dbReference type="AlphaFoldDB" id="A0A8J2HGH0"/>
<reference evidence="9" key="1">
    <citation type="submission" date="2021-04" db="EMBL/GenBank/DDBJ databases">
        <authorList>
            <person name="Chebbi M.A.C M."/>
        </authorList>
    </citation>
    <scope>NUCLEOTIDE SEQUENCE</scope>
</reference>
<protein>
    <submittedName>
        <fullName evidence="9">Similar to CEP20: Centrosomal protein 20 (Gallus gallus)</fullName>
    </submittedName>
</protein>
<dbReference type="Gene3D" id="1.20.960.40">
    <property type="match status" value="1"/>
</dbReference>
<dbReference type="GO" id="GO:0034453">
    <property type="term" value="P:microtubule anchoring"/>
    <property type="evidence" value="ECO:0007669"/>
    <property type="project" value="InterPro"/>
</dbReference>